<reference evidence="1 2" key="1">
    <citation type="journal article" date="2015" name="Genome Announc.">
        <title>Expanding the biotechnology potential of lactobacilli through comparative genomics of 213 strains and associated genera.</title>
        <authorList>
            <person name="Sun Z."/>
            <person name="Harris H.M."/>
            <person name="McCann A."/>
            <person name="Guo C."/>
            <person name="Argimon S."/>
            <person name="Zhang W."/>
            <person name="Yang X."/>
            <person name="Jeffery I.B."/>
            <person name="Cooney J.C."/>
            <person name="Kagawa T.F."/>
            <person name="Liu W."/>
            <person name="Song Y."/>
            <person name="Salvetti E."/>
            <person name="Wrobel A."/>
            <person name="Rasinkangas P."/>
            <person name="Parkhill J."/>
            <person name="Rea M.C."/>
            <person name="O'Sullivan O."/>
            <person name="Ritari J."/>
            <person name="Douillard F.P."/>
            <person name="Paul Ross R."/>
            <person name="Yang R."/>
            <person name="Briner A.E."/>
            <person name="Felis G.E."/>
            <person name="de Vos W.M."/>
            <person name="Barrangou R."/>
            <person name="Klaenhammer T.R."/>
            <person name="Caufield P.W."/>
            <person name="Cui Y."/>
            <person name="Zhang H."/>
            <person name="O'Toole P.W."/>
        </authorList>
    </citation>
    <scope>NUCLEOTIDE SEQUENCE [LARGE SCALE GENOMIC DNA]</scope>
    <source>
        <strain evidence="1 2">DSM 19909</strain>
    </source>
</reference>
<evidence type="ECO:0008006" key="3">
    <source>
        <dbReference type="Google" id="ProtNLM"/>
    </source>
</evidence>
<dbReference type="PATRIC" id="fig|1423776.4.peg.1757"/>
<dbReference type="RefSeq" id="WP_054700504.1">
    <property type="nucleotide sequence ID" value="NZ_AZEE01000030.1"/>
</dbReference>
<organism evidence="1 2">
    <name type="scientific">Secundilactobacillus odoratitofui DSM 19909 = JCM 15043</name>
    <dbReference type="NCBI Taxonomy" id="1423776"/>
    <lineage>
        <taxon>Bacteria</taxon>
        <taxon>Bacillati</taxon>
        <taxon>Bacillota</taxon>
        <taxon>Bacilli</taxon>
        <taxon>Lactobacillales</taxon>
        <taxon>Lactobacillaceae</taxon>
        <taxon>Secundilactobacillus</taxon>
    </lineage>
</organism>
<gene>
    <name evidence="1" type="ORF">FD04_GL001732</name>
</gene>
<dbReference type="Proteomes" id="UP000051160">
    <property type="component" value="Unassembled WGS sequence"/>
</dbReference>
<protein>
    <recommendedName>
        <fullName evidence="3">HTH merR-type domain-containing protein</fullName>
    </recommendedName>
</protein>
<comment type="caution">
    <text evidence="1">The sequence shown here is derived from an EMBL/GenBank/DDBJ whole genome shotgun (WGS) entry which is preliminary data.</text>
</comment>
<dbReference type="EMBL" id="AZEE01000030">
    <property type="protein sequence ID" value="KRK96882.1"/>
    <property type="molecule type" value="Genomic_DNA"/>
</dbReference>
<evidence type="ECO:0000313" key="1">
    <source>
        <dbReference type="EMBL" id="KRK96882.1"/>
    </source>
</evidence>
<dbReference type="InterPro" id="IPR009061">
    <property type="entry name" value="DNA-bd_dom_put_sf"/>
</dbReference>
<proteinExistence type="predicted"/>
<dbReference type="Gene3D" id="1.10.1660.10">
    <property type="match status" value="1"/>
</dbReference>
<dbReference type="SUPFAM" id="SSF46955">
    <property type="entry name" value="Putative DNA-binding domain"/>
    <property type="match status" value="1"/>
</dbReference>
<evidence type="ECO:0000313" key="2">
    <source>
        <dbReference type="Proteomes" id="UP000051160"/>
    </source>
</evidence>
<name>A0A0R1LX76_9LACO</name>
<dbReference type="STRING" id="1423776.FD04_GL001732"/>
<dbReference type="Gene3D" id="3.20.80.10">
    <property type="entry name" value="Regulatory factor, effector binding domain"/>
    <property type="match status" value="1"/>
</dbReference>
<dbReference type="OrthoDB" id="9814833at2"/>
<sequence>MHESQRLSAGQFAQLLQIDRHELDHLDVLGWFVPAERDKNGRRTYYLSQINEWLSLQTTLNLKRDLRLDTTTKPNEADHLAVLKQQQALVDQLLGQLNVAQSQIAQEITGHETAQRAIADEVTIVNRPTVGLLTTDVPEATPTLTAVMQQHVQHVLKTMPQPPVNLTIGRVHPKHALMEGDADQLTTLYTPLTFGSQTQPDQTLTTGRYVIAYHHLDQPLLHGYDQLMTFAKAHGLTLGAAMYEQPIISSWQAADPAQQVVRLLMAVKEG</sequence>
<dbReference type="InterPro" id="IPR011256">
    <property type="entry name" value="Reg_factor_effector_dom_sf"/>
</dbReference>
<dbReference type="SUPFAM" id="SSF55136">
    <property type="entry name" value="Probable bacterial effector-binding domain"/>
    <property type="match status" value="1"/>
</dbReference>
<keyword evidence="2" id="KW-1185">Reference proteome</keyword>
<dbReference type="AlphaFoldDB" id="A0A0R1LX76"/>
<accession>A0A0R1LX76</accession>